<evidence type="ECO:0000256" key="1">
    <source>
        <dbReference type="SAM" id="Phobius"/>
    </source>
</evidence>
<dbReference type="InterPro" id="IPR019433">
    <property type="entry name" value="GPI_ManTrfase_II_coact_Pga1"/>
</dbReference>
<gene>
    <name evidence="3" type="primary">PGA1</name>
    <name evidence="3" type="ORF">FIM1_2815</name>
</gene>
<evidence type="ECO:0000313" key="4">
    <source>
        <dbReference type="Proteomes" id="UP000422736"/>
    </source>
</evidence>
<keyword evidence="1" id="KW-0472">Membrane</keyword>
<feature type="chain" id="PRO_5046012206" evidence="2">
    <location>
        <begin position="18"/>
        <end position="191"/>
    </location>
</feature>
<dbReference type="Pfam" id="PF10333">
    <property type="entry name" value="Pga1"/>
    <property type="match status" value="1"/>
</dbReference>
<proteinExistence type="predicted"/>
<keyword evidence="1" id="KW-1133">Transmembrane helix</keyword>
<feature type="transmembrane region" description="Helical" evidence="1">
    <location>
        <begin position="150"/>
        <end position="169"/>
    </location>
</feature>
<evidence type="ECO:0000313" key="3">
    <source>
        <dbReference type="EMBL" id="QGN16114.1"/>
    </source>
</evidence>
<reference evidence="3 4" key="1">
    <citation type="submission" date="2016-03" db="EMBL/GenBank/DDBJ databases">
        <title>How can Kluyveromyces marxianus grow so fast - potential evolutionary course in Saccharomyces Complex revealed by comparative genomics.</title>
        <authorList>
            <person name="Mo W."/>
            <person name="Lu W."/>
            <person name="Yang X."/>
            <person name="Qi J."/>
            <person name="Lv H."/>
        </authorList>
    </citation>
    <scope>NUCLEOTIDE SEQUENCE [LARGE SCALE GENOMIC DNA]</scope>
    <source>
        <strain evidence="3 4">FIM1</strain>
    </source>
</reference>
<dbReference type="PANTHER" id="PTHR28022">
    <property type="entry name" value="GPI MANNOSYLTRANSFERASE 2 SUBUNIT PGA1"/>
    <property type="match status" value="1"/>
</dbReference>
<dbReference type="PANTHER" id="PTHR28022:SF1">
    <property type="entry name" value="GPI MANNOSYLTRANSFERASE 2 SUBUNIT PGA1"/>
    <property type="match status" value="1"/>
</dbReference>
<keyword evidence="2" id="KW-0732">Signal</keyword>
<dbReference type="EMBL" id="CP015057">
    <property type="protein sequence ID" value="QGN16114.1"/>
    <property type="molecule type" value="Genomic_DNA"/>
</dbReference>
<keyword evidence="4" id="KW-1185">Reference proteome</keyword>
<dbReference type="Proteomes" id="UP000422736">
    <property type="component" value="Chromosome 4"/>
</dbReference>
<evidence type="ECO:0000256" key="2">
    <source>
        <dbReference type="SAM" id="SignalP"/>
    </source>
</evidence>
<sequence length="191" mass="21388">MNLCLFFWFLLASFANANTETYQFHVPKDFPHLGDAYVPTIPYISLWNTTFNTLSLNVSPSNTSVVEVVGLHPNEKYAVKVCWTAADPISINSIRHHIIPHDTEFEGTVVDQTRVVLLVETEAFSYPVLSDDVKIDISIASVKLGIPVDLYSIVIYLALVVLGSVFVLSRIDIHKILDMCREDKLTSDKSS</sequence>
<protein>
    <submittedName>
        <fullName evidence="3">Protein PGA1</fullName>
    </submittedName>
</protein>
<accession>A0ABX6EUU1</accession>
<organism evidence="3 4">
    <name type="scientific">Kluyveromyces marxianus</name>
    <name type="common">Yeast</name>
    <name type="synonym">Candida kefyr</name>
    <dbReference type="NCBI Taxonomy" id="4911"/>
    <lineage>
        <taxon>Eukaryota</taxon>
        <taxon>Fungi</taxon>
        <taxon>Dikarya</taxon>
        <taxon>Ascomycota</taxon>
        <taxon>Saccharomycotina</taxon>
        <taxon>Saccharomycetes</taxon>
        <taxon>Saccharomycetales</taxon>
        <taxon>Saccharomycetaceae</taxon>
        <taxon>Kluyveromyces</taxon>
    </lineage>
</organism>
<feature type="signal peptide" evidence="2">
    <location>
        <begin position="1"/>
        <end position="17"/>
    </location>
</feature>
<keyword evidence="1" id="KW-0812">Transmembrane</keyword>
<reference evidence="3 4" key="2">
    <citation type="submission" date="2019-11" db="EMBL/GenBank/DDBJ databases">
        <authorList>
            <person name="Lu H."/>
        </authorList>
    </citation>
    <scope>NUCLEOTIDE SEQUENCE [LARGE SCALE GENOMIC DNA]</scope>
    <source>
        <strain evidence="3 4">FIM1</strain>
    </source>
</reference>
<name>A0ABX6EUU1_KLUMA</name>